<dbReference type="HAMAP" id="MF_01006">
    <property type="entry name" value="Undec_diphosphatase"/>
    <property type="match status" value="1"/>
</dbReference>
<evidence type="ECO:0000256" key="13">
    <source>
        <dbReference type="ARBA" id="ARBA00032932"/>
    </source>
</evidence>
<keyword evidence="10 15" id="KW-0046">Antibiotic resistance</keyword>
<evidence type="ECO:0000313" key="17">
    <source>
        <dbReference type="Proteomes" id="UP000002318"/>
    </source>
</evidence>
<evidence type="ECO:0000256" key="1">
    <source>
        <dbReference type="ARBA" id="ARBA00004651"/>
    </source>
</evidence>
<sequence>MSMVQALFLGALQGVTEFLPVSSSGHLALMKYFMDLEDVPILFDVILHVATLFVVIWVFRAKVGRLFLALGHLITGKRDEEDNQNLHLILIILAATLVTGVLGLFLEGLDVGRFPRAVAALLVVTGLILLGAKRFSGNIGYEGLGLRHGLFTGLAQGLGVLPGISRSGITISAALASGMNRESAGEFSFLISLPAIAGALLLELRDVGSLLATVPPSSLIAGFLSAFIVGMASLVLLLRLIRRGKLYYFSFYLIPAGILGFILL</sequence>
<evidence type="ECO:0000256" key="6">
    <source>
        <dbReference type="ARBA" id="ARBA00022692"/>
    </source>
</evidence>
<feature type="transmembrane region" description="Helical" evidence="15">
    <location>
        <begin position="246"/>
        <end position="263"/>
    </location>
</feature>
<evidence type="ECO:0000256" key="9">
    <source>
        <dbReference type="ARBA" id="ARBA00023136"/>
    </source>
</evidence>
<feature type="transmembrane region" description="Helical" evidence="15">
    <location>
        <begin position="187"/>
        <end position="205"/>
    </location>
</feature>
<evidence type="ECO:0000256" key="14">
    <source>
        <dbReference type="ARBA" id="ARBA00047594"/>
    </source>
</evidence>
<name>E1R855_SEDSS</name>
<dbReference type="InterPro" id="IPR003824">
    <property type="entry name" value="UppP"/>
</dbReference>
<keyword evidence="5 15" id="KW-1003">Cell membrane</keyword>
<organism evidence="16 17">
    <name type="scientific">Sediminispirochaeta smaragdinae (strain DSM 11293 / JCM 15392 / SEBR 4228)</name>
    <name type="common">Spirochaeta smaragdinae</name>
    <dbReference type="NCBI Taxonomy" id="573413"/>
    <lineage>
        <taxon>Bacteria</taxon>
        <taxon>Pseudomonadati</taxon>
        <taxon>Spirochaetota</taxon>
        <taxon>Spirochaetia</taxon>
        <taxon>Spirochaetales</taxon>
        <taxon>Spirochaetaceae</taxon>
        <taxon>Sediminispirochaeta</taxon>
    </lineage>
</organism>
<dbReference type="HOGENOM" id="CLU_060296_1_0_12"/>
<evidence type="ECO:0000256" key="8">
    <source>
        <dbReference type="ARBA" id="ARBA00022989"/>
    </source>
</evidence>
<dbReference type="EC" id="3.6.1.27" evidence="3 15"/>
<evidence type="ECO:0000256" key="4">
    <source>
        <dbReference type="ARBA" id="ARBA00021581"/>
    </source>
</evidence>
<dbReference type="Pfam" id="PF02673">
    <property type="entry name" value="BacA"/>
    <property type="match status" value="1"/>
</dbReference>
<dbReference type="EMBL" id="CP002116">
    <property type="protein sequence ID" value="ADK82910.1"/>
    <property type="molecule type" value="Genomic_DNA"/>
</dbReference>
<feature type="transmembrane region" description="Helical" evidence="15">
    <location>
        <begin position="217"/>
        <end position="239"/>
    </location>
</feature>
<evidence type="ECO:0000256" key="5">
    <source>
        <dbReference type="ARBA" id="ARBA00022475"/>
    </source>
</evidence>
<evidence type="ECO:0000256" key="15">
    <source>
        <dbReference type="HAMAP-Rule" id="MF_01006"/>
    </source>
</evidence>
<dbReference type="Proteomes" id="UP000002318">
    <property type="component" value="Chromosome"/>
</dbReference>
<dbReference type="STRING" id="573413.Spirs_3824"/>
<evidence type="ECO:0000256" key="2">
    <source>
        <dbReference type="ARBA" id="ARBA00010621"/>
    </source>
</evidence>
<dbReference type="RefSeq" id="WP_013256369.1">
    <property type="nucleotide sequence ID" value="NC_014364.1"/>
</dbReference>
<keyword evidence="11 15" id="KW-0961">Cell wall biogenesis/degradation</keyword>
<reference evidence="16 17" key="1">
    <citation type="journal article" date="2010" name="Stand. Genomic Sci.">
        <title>Complete genome sequence of Spirochaeta smaragdinae type strain (SEBR 4228).</title>
        <authorList>
            <person name="Mavromatis K."/>
            <person name="Yasawong M."/>
            <person name="Chertkov O."/>
            <person name="Lapidus A."/>
            <person name="Lucas S."/>
            <person name="Nolan M."/>
            <person name="Del Rio T.G."/>
            <person name="Tice H."/>
            <person name="Cheng J.F."/>
            <person name="Pitluck S."/>
            <person name="Liolios K."/>
            <person name="Ivanova N."/>
            <person name="Tapia R."/>
            <person name="Han C."/>
            <person name="Bruce D."/>
            <person name="Goodwin L."/>
            <person name="Pati A."/>
            <person name="Chen A."/>
            <person name="Palaniappan K."/>
            <person name="Land M."/>
            <person name="Hauser L."/>
            <person name="Chang Y.J."/>
            <person name="Jeffries C.D."/>
            <person name="Detter J.C."/>
            <person name="Rohde M."/>
            <person name="Brambilla E."/>
            <person name="Spring S."/>
            <person name="Goker M."/>
            <person name="Sikorski J."/>
            <person name="Woyke T."/>
            <person name="Bristow J."/>
            <person name="Eisen J.A."/>
            <person name="Markowitz V."/>
            <person name="Hugenholtz P."/>
            <person name="Klenk H.P."/>
            <person name="Kyrpides N.C."/>
        </authorList>
    </citation>
    <scope>NUCLEOTIDE SEQUENCE [LARGE SCALE GENOMIC DNA]</scope>
    <source>
        <strain evidence="17">DSM 11293 / JCM 15392 / SEBR 4228</strain>
    </source>
</reference>
<comment type="function">
    <text evidence="15">Catalyzes the dephosphorylation of undecaprenyl diphosphate (UPP). Confers resistance to bacitracin.</text>
</comment>
<keyword evidence="9 15" id="KW-0472">Membrane</keyword>
<keyword evidence="17" id="KW-1185">Reference proteome</keyword>
<dbReference type="eggNOG" id="COG1968">
    <property type="taxonomic scope" value="Bacteria"/>
</dbReference>
<gene>
    <name evidence="15" type="primary">uppP</name>
    <name evidence="16" type="ordered locus">Spirs_3824</name>
</gene>
<keyword evidence="8 15" id="KW-1133">Transmembrane helix</keyword>
<dbReference type="PANTHER" id="PTHR30622">
    <property type="entry name" value="UNDECAPRENYL-DIPHOSPHATASE"/>
    <property type="match status" value="1"/>
</dbReference>
<evidence type="ECO:0000256" key="3">
    <source>
        <dbReference type="ARBA" id="ARBA00012374"/>
    </source>
</evidence>
<comment type="subcellular location">
    <subcellularLocation>
        <location evidence="15">Cell inner membrane</location>
        <topology evidence="15">Multi-pass membrane protein</topology>
    </subcellularLocation>
    <subcellularLocation>
        <location evidence="1">Cell membrane</location>
        <topology evidence="1">Multi-pass membrane protein</topology>
    </subcellularLocation>
</comment>
<feature type="transmembrane region" description="Helical" evidence="15">
    <location>
        <begin position="112"/>
        <end position="132"/>
    </location>
</feature>
<protein>
    <recommendedName>
        <fullName evidence="4 15">Undecaprenyl-diphosphatase</fullName>
        <ecNumber evidence="3 15">3.6.1.27</ecNumber>
    </recommendedName>
    <alternativeName>
        <fullName evidence="13 15">Bacitracin resistance protein</fullName>
    </alternativeName>
    <alternativeName>
        <fullName evidence="12 15">Undecaprenyl pyrophosphate phosphatase</fullName>
    </alternativeName>
</protein>
<feature type="transmembrane region" description="Helical" evidence="15">
    <location>
        <begin position="40"/>
        <end position="59"/>
    </location>
</feature>
<dbReference type="AlphaFoldDB" id="E1R855"/>
<keyword evidence="15" id="KW-0573">Peptidoglycan synthesis</keyword>
<accession>E1R855</accession>
<comment type="miscellaneous">
    <text evidence="15">Bacitracin is thought to be involved in the inhibition of peptidoglycan synthesis by sequestering undecaprenyl diphosphate, thereby reducing the pool of lipid carrier available.</text>
</comment>
<keyword evidence="15" id="KW-0133">Cell shape</keyword>
<dbReference type="GO" id="GO:0046677">
    <property type="term" value="P:response to antibiotic"/>
    <property type="evidence" value="ECO:0007669"/>
    <property type="project" value="UniProtKB-UniRule"/>
</dbReference>
<dbReference type="GO" id="GO:0050380">
    <property type="term" value="F:undecaprenyl-diphosphatase activity"/>
    <property type="evidence" value="ECO:0007669"/>
    <property type="project" value="UniProtKB-UniRule"/>
</dbReference>
<dbReference type="GO" id="GO:0005886">
    <property type="term" value="C:plasma membrane"/>
    <property type="evidence" value="ECO:0007669"/>
    <property type="project" value="UniProtKB-SubCell"/>
</dbReference>
<dbReference type="GO" id="GO:0071555">
    <property type="term" value="P:cell wall organization"/>
    <property type="evidence" value="ECO:0007669"/>
    <property type="project" value="UniProtKB-KW"/>
</dbReference>
<proteinExistence type="inferred from homology"/>
<feature type="transmembrane region" description="Helical" evidence="15">
    <location>
        <begin position="86"/>
        <end position="106"/>
    </location>
</feature>
<keyword evidence="6 15" id="KW-0812">Transmembrane</keyword>
<evidence type="ECO:0000256" key="12">
    <source>
        <dbReference type="ARBA" id="ARBA00032707"/>
    </source>
</evidence>
<dbReference type="GO" id="GO:0008360">
    <property type="term" value="P:regulation of cell shape"/>
    <property type="evidence" value="ECO:0007669"/>
    <property type="project" value="UniProtKB-KW"/>
</dbReference>
<comment type="catalytic activity">
    <reaction evidence="14 15">
        <text>di-trans,octa-cis-undecaprenyl diphosphate + H2O = di-trans,octa-cis-undecaprenyl phosphate + phosphate + H(+)</text>
        <dbReference type="Rhea" id="RHEA:28094"/>
        <dbReference type="ChEBI" id="CHEBI:15377"/>
        <dbReference type="ChEBI" id="CHEBI:15378"/>
        <dbReference type="ChEBI" id="CHEBI:43474"/>
        <dbReference type="ChEBI" id="CHEBI:58405"/>
        <dbReference type="ChEBI" id="CHEBI:60392"/>
        <dbReference type="EC" id="3.6.1.27"/>
    </reaction>
</comment>
<dbReference type="OrthoDB" id="9808289at2"/>
<dbReference type="GO" id="GO:0009252">
    <property type="term" value="P:peptidoglycan biosynthetic process"/>
    <property type="evidence" value="ECO:0007669"/>
    <property type="project" value="UniProtKB-KW"/>
</dbReference>
<evidence type="ECO:0000313" key="16">
    <source>
        <dbReference type="EMBL" id="ADK82910.1"/>
    </source>
</evidence>
<evidence type="ECO:0000256" key="11">
    <source>
        <dbReference type="ARBA" id="ARBA00023316"/>
    </source>
</evidence>
<dbReference type="KEGG" id="ssm:Spirs_3824"/>
<comment type="similarity">
    <text evidence="2 15">Belongs to the UppP family.</text>
</comment>
<dbReference type="PANTHER" id="PTHR30622:SF2">
    <property type="entry name" value="UNDECAPRENYL-DIPHOSPHATASE"/>
    <property type="match status" value="1"/>
</dbReference>
<keyword evidence="7 15" id="KW-0378">Hydrolase</keyword>
<evidence type="ECO:0000256" key="10">
    <source>
        <dbReference type="ARBA" id="ARBA00023251"/>
    </source>
</evidence>
<keyword evidence="15" id="KW-0997">Cell inner membrane</keyword>
<evidence type="ECO:0000256" key="7">
    <source>
        <dbReference type="ARBA" id="ARBA00022801"/>
    </source>
</evidence>